<dbReference type="GO" id="GO:0000243">
    <property type="term" value="C:commitment complex"/>
    <property type="evidence" value="ECO:0007669"/>
    <property type="project" value="TreeGrafter"/>
</dbReference>
<dbReference type="GO" id="GO:0030627">
    <property type="term" value="F:pre-mRNA 5'-splice site binding"/>
    <property type="evidence" value="ECO:0007669"/>
    <property type="project" value="TreeGrafter"/>
</dbReference>
<evidence type="ECO:0000256" key="4">
    <source>
        <dbReference type="ARBA" id="ARBA00023187"/>
    </source>
</evidence>
<dbReference type="InterPro" id="IPR011990">
    <property type="entry name" value="TPR-like_helical_dom_sf"/>
</dbReference>
<evidence type="ECO:0000313" key="7">
    <source>
        <dbReference type="EMBL" id="GKU86209.1"/>
    </source>
</evidence>
<evidence type="ECO:0000256" key="1">
    <source>
        <dbReference type="ARBA" id="ARBA00004123"/>
    </source>
</evidence>
<comment type="caution">
    <text evidence="7">The sequence shown here is derived from an EMBL/GenBank/DDBJ whole genome shotgun (WGS) entry which is preliminary data.</text>
</comment>
<dbReference type="Pfam" id="PF23241">
    <property type="entry name" value="HAT_PRP39_C"/>
    <property type="match status" value="1"/>
</dbReference>
<comment type="subcellular location">
    <subcellularLocation>
        <location evidence="1">Nucleus</location>
    </subcellularLocation>
</comment>
<keyword evidence="6" id="KW-0175">Coiled coil</keyword>
<reference evidence="7 8" key="1">
    <citation type="journal article" date="2021" name="Commun. Biol.">
        <title>The genome of Shorea leprosula (Dipterocarpaceae) highlights the ecological relevance of drought in aseasonal tropical rainforests.</title>
        <authorList>
            <person name="Ng K.K.S."/>
            <person name="Kobayashi M.J."/>
            <person name="Fawcett J.A."/>
            <person name="Hatakeyama M."/>
            <person name="Paape T."/>
            <person name="Ng C.H."/>
            <person name="Ang C.C."/>
            <person name="Tnah L.H."/>
            <person name="Lee C.T."/>
            <person name="Nishiyama T."/>
            <person name="Sese J."/>
            <person name="O'Brien M.J."/>
            <person name="Copetti D."/>
            <person name="Mohd Noor M.I."/>
            <person name="Ong R.C."/>
            <person name="Putra M."/>
            <person name="Sireger I.Z."/>
            <person name="Indrioko S."/>
            <person name="Kosugi Y."/>
            <person name="Izuno A."/>
            <person name="Isagi Y."/>
            <person name="Lee S.L."/>
            <person name="Shimizu K.K."/>
        </authorList>
    </citation>
    <scope>NUCLEOTIDE SEQUENCE [LARGE SCALE GENOMIC DNA]</scope>
    <source>
        <strain evidence="7">214</strain>
    </source>
</reference>
<dbReference type="PANTHER" id="PTHR17204:SF5">
    <property type="entry name" value="PRE-MRNA-PROCESSING FACTOR 39"/>
    <property type="match status" value="1"/>
</dbReference>
<accession>A0AAV5HJX5</accession>
<proteinExistence type="predicted"/>
<evidence type="ECO:0000256" key="2">
    <source>
        <dbReference type="ARBA" id="ARBA00022664"/>
    </source>
</evidence>
<keyword evidence="5" id="KW-0539">Nucleus</keyword>
<gene>
    <name evidence="7" type="ORF">SLEP1_g763</name>
</gene>
<feature type="coiled-coil region" evidence="6">
    <location>
        <begin position="60"/>
        <end position="87"/>
    </location>
</feature>
<name>A0AAV5HJX5_9ROSI</name>
<sequence length="361" mass="39816">MEANGSKDLADNALARATQVFVKRQPEIHLFAARFKEHNGDVEGARVAYQLVHAEISPGLLEAIIKHANMERRLGNLEDAFSLYEQAIAIEKGKEQSQMLPMLYAQYSRFLYLVSGNAEKAREILTGALDLVQLSKPFLEALIHFETILPPPRKIDYLDSLVDKFMVPSSDSPSTASAAEKEDISAIFLEFLGFFGDVQSIKKAEDRHAKLFLPHRPISELRKRHAEDFLTSDKTKLAKSYPGAPSAAQSLMGSYPNTQNQWPAGYGVQPQTWPSTTQAQQWAPGYSQPAAYGAYSSYGSNYVAPQVPTSVPQSAGYAAYPSTYPVQTIPQQSYAQPAAAPTLTPAQQPASVPQPYYATYY</sequence>
<dbReference type="InterPro" id="IPR059164">
    <property type="entry name" value="HAT_PRP39_C"/>
</dbReference>
<dbReference type="Proteomes" id="UP001054252">
    <property type="component" value="Unassembled WGS sequence"/>
</dbReference>
<dbReference type="SUPFAM" id="SSF48452">
    <property type="entry name" value="TPR-like"/>
    <property type="match status" value="1"/>
</dbReference>
<organism evidence="7 8">
    <name type="scientific">Rubroshorea leprosula</name>
    <dbReference type="NCBI Taxonomy" id="152421"/>
    <lineage>
        <taxon>Eukaryota</taxon>
        <taxon>Viridiplantae</taxon>
        <taxon>Streptophyta</taxon>
        <taxon>Embryophyta</taxon>
        <taxon>Tracheophyta</taxon>
        <taxon>Spermatophyta</taxon>
        <taxon>Magnoliopsida</taxon>
        <taxon>eudicotyledons</taxon>
        <taxon>Gunneridae</taxon>
        <taxon>Pentapetalae</taxon>
        <taxon>rosids</taxon>
        <taxon>malvids</taxon>
        <taxon>Malvales</taxon>
        <taxon>Dipterocarpaceae</taxon>
        <taxon>Rubroshorea</taxon>
    </lineage>
</organism>
<dbReference type="AlphaFoldDB" id="A0AAV5HJX5"/>
<protein>
    <submittedName>
        <fullName evidence="7">Uncharacterized protein</fullName>
    </submittedName>
</protein>
<keyword evidence="8" id="KW-1185">Reference proteome</keyword>
<dbReference type="PANTHER" id="PTHR17204">
    <property type="entry name" value="PRE-MRNA PROCESSING PROTEIN PRP39-RELATED"/>
    <property type="match status" value="1"/>
</dbReference>
<keyword evidence="3" id="KW-0677">Repeat</keyword>
<dbReference type="GO" id="GO:0000395">
    <property type="term" value="P:mRNA 5'-splice site recognition"/>
    <property type="evidence" value="ECO:0007669"/>
    <property type="project" value="TreeGrafter"/>
</dbReference>
<keyword evidence="2" id="KW-0507">mRNA processing</keyword>
<dbReference type="Gene3D" id="1.25.40.10">
    <property type="entry name" value="Tetratricopeptide repeat domain"/>
    <property type="match status" value="1"/>
</dbReference>
<dbReference type="GO" id="GO:0071004">
    <property type="term" value="C:U2-type prespliceosome"/>
    <property type="evidence" value="ECO:0007669"/>
    <property type="project" value="TreeGrafter"/>
</dbReference>
<evidence type="ECO:0000313" key="8">
    <source>
        <dbReference type="Proteomes" id="UP001054252"/>
    </source>
</evidence>
<evidence type="ECO:0000256" key="3">
    <source>
        <dbReference type="ARBA" id="ARBA00022737"/>
    </source>
</evidence>
<dbReference type="FunFam" id="1.25.40.10:FF:000159">
    <property type="entry name" value="Tetratricopeptide repeat (TPR)-like superfamily protein"/>
    <property type="match status" value="1"/>
</dbReference>
<evidence type="ECO:0000256" key="5">
    <source>
        <dbReference type="ARBA" id="ARBA00023242"/>
    </source>
</evidence>
<dbReference type="EMBL" id="BPVZ01000001">
    <property type="protein sequence ID" value="GKU86209.1"/>
    <property type="molecule type" value="Genomic_DNA"/>
</dbReference>
<dbReference type="GO" id="GO:0005685">
    <property type="term" value="C:U1 snRNP"/>
    <property type="evidence" value="ECO:0007669"/>
    <property type="project" value="TreeGrafter"/>
</dbReference>
<keyword evidence="4" id="KW-0508">mRNA splicing</keyword>
<evidence type="ECO:0000256" key="6">
    <source>
        <dbReference type="SAM" id="Coils"/>
    </source>
</evidence>